<dbReference type="GO" id="GO:0016020">
    <property type="term" value="C:membrane"/>
    <property type="evidence" value="ECO:0007669"/>
    <property type="project" value="UniProtKB-SubCell"/>
</dbReference>
<keyword evidence="3 7" id="KW-0812">Transmembrane</keyword>
<feature type="non-terminal residue" evidence="9">
    <location>
        <position position="1"/>
    </location>
</feature>
<reference evidence="9 10" key="1">
    <citation type="journal article" date="2011" name="Nat. Biotechnol.">
        <title>Comparative genomic analysis of the thermophilic biomass-degrading fungi Myceliophthora thermophila and Thielavia terrestris.</title>
        <authorList>
            <person name="Berka R.M."/>
            <person name="Grigoriev I.V."/>
            <person name="Otillar R."/>
            <person name="Salamov A."/>
            <person name="Grimwood J."/>
            <person name="Reid I."/>
            <person name="Ishmael N."/>
            <person name="John T."/>
            <person name="Darmond C."/>
            <person name="Moisan M.-C."/>
            <person name="Henrissat B."/>
            <person name="Coutinho P.M."/>
            <person name="Lombard V."/>
            <person name="Natvig D.O."/>
            <person name="Lindquist E."/>
            <person name="Schmutz J."/>
            <person name="Lucas S."/>
            <person name="Harris P."/>
            <person name="Powlowski J."/>
            <person name="Bellemare A."/>
            <person name="Taylor D."/>
            <person name="Butler G."/>
            <person name="de Vries R.P."/>
            <person name="Allijn I.E."/>
            <person name="van den Brink J."/>
            <person name="Ushinsky S."/>
            <person name="Storms R."/>
            <person name="Powell A.J."/>
            <person name="Paulsen I.T."/>
            <person name="Elbourne L.D.H."/>
            <person name="Baker S.E."/>
            <person name="Magnuson J."/>
            <person name="LaBoissiere S."/>
            <person name="Clutterbuck A.J."/>
            <person name="Martinez D."/>
            <person name="Wogulis M."/>
            <person name="de Leon A.L."/>
            <person name="Rey M.W."/>
            <person name="Tsang A."/>
        </authorList>
    </citation>
    <scope>NUCLEOTIDE SEQUENCE [LARGE SCALE GENOMIC DNA]</scope>
    <source>
        <strain evidence="10">ATCC 38088 / NRRL 8126</strain>
    </source>
</reference>
<dbReference type="OrthoDB" id="19261at2759"/>
<keyword evidence="2" id="KW-0813">Transport</keyword>
<dbReference type="PROSITE" id="PS50939">
    <property type="entry name" value="CYTOCHROME_B561"/>
    <property type="match status" value="1"/>
</dbReference>
<dbReference type="Pfam" id="PF03188">
    <property type="entry name" value="Cytochrom_B561"/>
    <property type="match status" value="1"/>
</dbReference>
<feature type="transmembrane region" description="Helical" evidence="7">
    <location>
        <begin position="157"/>
        <end position="176"/>
    </location>
</feature>
<evidence type="ECO:0000313" key="9">
    <source>
        <dbReference type="EMBL" id="AEO66557.1"/>
    </source>
</evidence>
<protein>
    <recommendedName>
        <fullName evidence="8">Cytochrome b561 domain-containing protein</fullName>
    </recommendedName>
</protein>
<dbReference type="AlphaFoldDB" id="G2R1L5"/>
<evidence type="ECO:0000256" key="5">
    <source>
        <dbReference type="ARBA" id="ARBA00022989"/>
    </source>
</evidence>
<evidence type="ECO:0000256" key="2">
    <source>
        <dbReference type="ARBA" id="ARBA00022448"/>
    </source>
</evidence>
<feature type="transmembrane region" description="Helical" evidence="7">
    <location>
        <begin position="89"/>
        <end position="109"/>
    </location>
</feature>
<keyword evidence="5 7" id="KW-1133">Transmembrane helix</keyword>
<evidence type="ECO:0000256" key="7">
    <source>
        <dbReference type="SAM" id="Phobius"/>
    </source>
</evidence>
<dbReference type="STRING" id="578455.G2R1L5"/>
<feature type="domain" description="Cytochrome b561" evidence="8">
    <location>
        <begin position="1"/>
        <end position="182"/>
    </location>
</feature>
<keyword evidence="6 7" id="KW-0472">Membrane</keyword>
<keyword evidence="10" id="KW-1185">Reference proteome</keyword>
<evidence type="ECO:0000256" key="6">
    <source>
        <dbReference type="ARBA" id="ARBA00023136"/>
    </source>
</evidence>
<feature type="transmembrane region" description="Helical" evidence="7">
    <location>
        <begin position="121"/>
        <end position="145"/>
    </location>
</feature>
<dbReference type="GeneID" id="11518430"/>
<name>G2R1L5_THETT</name>
<feature type="transmembrane region" description="Helical" evidence="7">
    <location>
        <begin position="25"/>
        <end position="48"/>
    </location>
</feature>
<gene>
    <name evidence="9" type="ORF">THITE_31826</name>
</gene>
<dbReference type="RefSeq" id="XP_003652893.1">
    <property type="nucleotide sequence ID" value="XM_003652845.1"/>
</dbReference>
<dbReference type="InterPro" id="IPR006593">
    <property type="entry name" value="Cyt_b561/ferric_Rdtase_TM"/>
</dbReference>
<dbReference type="CDD" id="cd08760">
    <property type="entry name" value="Cyt_b561_FRRS1_like"/>
    <property type="match status" value="1"/>
</dbReference>
<dbReference type="HOGENOM" id="CLU_065428_2_0_1"/>
<feature type="non-terminal residue" evidence="9">
    <location>
        <position position="194"/>
    </location>
</feature>
<dbReference type="Gene3D" id="1.20.120.1770">
    <property type="match status" value="1"/>
</dbReference>
<sequence>GDGGGGGADRAAGFDIELALAHRRIHGILAALAMVLLFPLGAILLRVLPAGRPAVWTHVAVQLLAWGVYVAAAGLGIDLLQNPSTRYHPIIGLVLLALLVIQPVVGFVHHRVYKRVQRRQLWSYLHLAIGRVGITLGIINGGLGLYLANASASAKRVYAIVPAIMWALWMLVALWSEIRRLRKMHRDSKSAAAK</sequence>
<evidence type="ECO:0000313" key="10">
    <source>
        <dbReference type="Proteomes" id="UP000008181"/>
    </source>
</evidence>
<feature type="transmembrane region" description="Helical" evidence="7">
    <location>
        <begin position="55"/>
        <end position="77"/>
    </location>
</feature>
<evidence type="ECO:0000256" key="4">
    <source>
        <dbReference type="ARBA" id="ARBA00022982"/>
    </source>
</evidence>
<dbReference type="SMART" id="SM00665">
    <property type="entry name" value="B561"/>
    <property type="match status" value="1"/>
</dbReference>
<dbReference type="eggNOG" id="KOG4293">
    <property type="taxonomic scope" value="Eukaryota"/>
</dbReference>
<dbReference type="Proteomes" id="UP000008181">
    <property type="component" value="Chromosome 2"/>
</dbReference>
<organism evidence="9 10">
    <name type="scientific">Thermothielavioides terrestris (strain ATCC 38088 / NRRL 8126)</name>
    <name type="common">Thielavia terrestris</name>
    <dbReference type="NCBI Taxonomy" id="578455"/>
    <lineage>
        <taxon>Eukaryota</taxon>
        <taxon>Fungi</taxon>
        <taxon>Dikarya</taxon>
        <taxon>Ascomycota</taxon>
        <taxon>Pezizomycotina</taxon>
        <taxon>Sordariomycetes</taxon>
        <taxon>Sordariomycetidae</taxon>
        <taxon>Sordariales</taxon>
        <taxon>Chaetomiaceae</taxon>
        <taxon>Thermothielavioides</taxon>
        <taxon>Thermothielavioides terrestris</taxon>
    </lineage>
</organism>
<comment type="subcellular location">
    <subcellularLocation>
        <location evidence="1">Membrane</location>
    </subcellularLocation>
</comment>
<evidence type="ECO:0000256" key="1">
    <source>
        <dbReference type="ARBA" id="ARBA00004370"/>
    </source>
</evidence>
<dbReference type="PANTHER" id="PTHR47797:SF1">
    <property type="entry name" value="CYTOCHROME B561 DOMAIN-CONTAINING PROTEIN-RELATED"/>
    <property type="match status" value="1"/>
</dbReference>
<dbReference type="KEGG" id="ttt:THITE_31826"/>
<proteinExistence type="predicted"/>
<evidence type="ECO:0000256" key="3">
    <source>
        <dbReference type="ARBA" id="ARBA00022692"/>
    </source>
</evidence>
<dbReference type="PANTHER" id="PTHR47797">
    <property type="entry name" value="DEHYDROGENASE, PUTATIVE (AFU_ORTHOLOGUE AFUA_8G05805)-RELATED"/>
    <property type="match status" value="1"/>
</dbReference>
<evidence type="ECO:0000259" key="8">
    <source>
        <dbReference type="PROSITE" id="PS50939"/>
    </source>
</evidence>
<accession>G2R1L5</accession>
<dbReference type="EMBL" id="CP003010">
    <property type="protein sequence ID" value="AEO66557.1"/>
    <property type="molecule type" value="Genomic_DNA"/>
</dbReference>
<keyword evidence="4" id="KW-0249">Electron transport</keyword>